<sequence length="113" mass="12055">MLPIAVLILALSTAVSAATLLPSEERTLVRHRRQSFSLSTTSYVSYYYPSYQPATVVSPPVTNPVSITNPMAPIVSPPATQTQQCIGPCVNGQCPDGYYCNANNVCCSNTVGK</sequence>
<accession>A0A3P7XAY6</accession>
<dbReference type="EMBL" id="UZAH01025798">
    <property type="protein sequence ID" value="VDO70666.1"/>
    <property type="molecule type" value="Genomic_DNA"/>
</dbReference>
<dbReference type="Pfam" id="PF04942">
    <property type="entry name" value="CC"/>
    <property type="match status" value="1"/>
</dbReference>
<keyword evidence="1" id="KW-0732">Signal</keyword>
<keyword evidence="4" id="KW-1185">Reference proteome</keyword>
<dbReference type="WBParaSite" id="HPBE_0000703101-mRNA-1">
    <property type="protein sequence ID" value="HPBE_0000703101-mRNA-1"/>
    <property type="gene ID" value="HPBE_0000703101"/>
</dbReference>
<evidence type="ECO:0000313" key="4">
    <source>
        <dbReference type="Proteomes" id="UP000050761"/>
    </source>
</evidence>
<protein>
    <submittedName>
        <fullName evidence="5">CC domain-containing protein</fullName>
    </submittedName>
</protein>
<evidence type="ECO:0000256" key="1">
    <source>
        <dbReference type="SAM" id="SignalP"/>
    </source>
</evidence>
<feature type="signal peptide" evidence="1">
    <location>
        <begin position="1"/>
        <end position="17"/>
    </location>
</feature>
<gene>
    <name evidence="3" type="ORF">HPBE_LOCUS7032</name>
</gene>
<dbReference type="OrthoDB" id="5873831at2759"/>
<dbReference type="AlphaFoldDB" id="A0A3P7XAY6"/>
<evidence type="ECO:0000259" key="2">
    <source>
        <dbReference type="Pfam" id="PF04942"/>
    </source>
</evidence>
<dbReference type="InterPro" id="IPR007026">
    <property type="entry name" value="CC_domain"/>
</dbReference>
<organism evidence="3">
    <name type="scientific">Heligmosomoides polygyrus</name>
    <name type="common">Parasitic roundworm</name>
    <dbReference type="NCBI Taxonomy" id="6339"/>
    <lineage>
        <taxon>Eukaryota</taxon>
        <taxon>Metazoa</taxon>
        <taxon>Ecdysozoa</taxon>
        <taxon>Nematoda</taxon>
        <taxon>Chromadorea</taxon>
        <taxon>Rhabditida</taxon>
        <taxon>Rhabditina</taxon>
        <taxon>Rhabditomorpha</taxon>
        <taxon>Strongyloidea</taxon>
        <taxon>Heligmosomidae</taxon>
        <taxon>Heligmosomoides</taxon>
    </lineage>
</organism>
<feature type="domain" description="CC" evidence="2">
    <location>
        <begin position="86"/>
        <end position="109"/>
    </location>
</feature>
<reference evidence="3 4" key="1">
    <citation type="submission" date="2018-11" db="EMBL/GenBank/DDBJ databases">
        <authorList>
            <consortium name="Pathogen Informatics"/>
        </authorList>
    </citation>
    <scope>NUCLEOTIDE SEQUENCE [LARGE SCALE GENOMIC DNA]</scope>
</reference>
<evidence type="ECO:0000313" key="3">
    <source>
        <dbReference type="EMBL" id="VDO70666.1"/>
    </source>
</evidence>
<evidence type="ECO:0000313" key="5">
    <source>
        <dbReference type="WBParaSite" id="HPBE_0000703101-mRNA-1"/>
    </source>
</evidence>
<reference evidence="5" key="2">
    <citation type="submission" date="2019-09" db="UniProtKB">
        <authorList>
            <consortium name="WormBaseParasite"/>
        </authorList>
    </citation>
    <scope>IDENTIFICATION</scope>
</reference>
<proteinExistence type="predicted"/>
<name>A0A3P7XAY6_HELPZ</name>
<feature type="chain" id="PRO_5044596493" evidence="1">
    <location>
        <begin position="18"/>
        <end position="113"/>
    </location>
</feature>
<dbReference type="Proteomes" id="UP000050761">
    <property type="component" value="Unassembled WGS sequence"/>
</dbReference>